<dbReference type="Proteomes" id="UP000276133">
    <property type="component" value="Unassembled WGS sequence"/>
</dbReference>
<dbReference type="AlphaFoldDB" id="A0A3M7QM60"/>
<keyword evidence="2" id="KW-1185">Reference proteome</keyword>
<name>A0A3M7QM60_BRAPC</name>
<dbReference type="EMBL" id="REGN01005708">
    <property type="protein sequence ID" value="RNA12353.1"/>
    <property type="molecule type" value="Genomic_DNA"/>
</dbReference>
<sequence length="84" mass="10087">MDKHYSVRTRDHNYGDNNSNIRLERINLDSLLLFAQIEIKYQKTLNFKFFFGKSELLLSNTSLKCLLRTNGSFRLRMKDFICKY</sequence>
<reference evidence="1 2" key="1">
    <citation type="journal article" date="2018" name="Sci. Rep.">
        <title>Genomic signatures of local adaptation to the degree of environmental predictability in rotifers.</title>
        <authorList>
            <person name="Franch-Gras L."/>
            <person name="Hahn C."/>
            <person name="Garcia-Roger E.M."/>
            <person name="Carmona M.J."/>
            <person name="Serra M."/>
            <person name="Gomez A."/>
        </authorList>
    </citation>
    <scope>NUCLEOTIDE SEQUENCE [LARGE SCALE GENOMIC DNA]</scope>
    <source>
        <strain evidence="1">HYR1</strain>
    </source>
</reference>
<protein>
    <submittedName>
        <fullName evidence="1">Uncharacterized protein</fullName>
    </submittedName>
</protein>
<evidence type="ECO:0000313" key="2">
    <source>
        <dbReference type="Proteomes" id="UP000276133"/>
    </source>
</evidence>
<organism evidence="1 2">
    <name type="scientific">Brachionus plicatilis</name>
    <name type="common">Marine rotifer</name>
    <name type="synonym">Brachionus muelleri</name>
    <dbReference type="NCBI Taxonomy" id="10195"/>
    <lineage>
        <taxon>Eukaryota</taxon>
        <taxon>Metazoa</taxon>
        <taxon>Spiralia</taxon>
        <taxon>Gnathifera</taxon>
        <taxon>Rotifera</taxon>
        <taxon>Eurotatoria</taxon>
        <taxon>Monogononta</taxon>
        <taxon>Pseudotrocha</taxon>
        <taxon>Ploima</taxon>
        <taxon>Brachionidae</taxon>
        <taxon>Brachionus</taxon>
    </lineage>
</organism>
<comment type="caution">
    <text evidence="1">The sequence shown here is derived from an EMBL/GenBank/DDBJ whole genome shotgun (WGS) entry which is preliminary data.</text>
</comment>
<proteinExistence type="predicted"/>
<accession>A0A3M7QM60</accession>
<evidence type="ECO:0000313" key="1">
    <source>
        <dbReference type="EMBL" id="RNA12353.1"/>
    </source>
</evidence>
<gene>
    <name evidence="1" type="ORF">BpHYR1_023040</name>
</gene>